<feature type="non-terminal residue" evidence="4">
    <location>
        <position position="118"/>
    </location>
</feature>
<feature type="domain" description="GTP-eEF1A C-terminal" evidence="3">
    <location>
        <begin position="18"/>
        <end position="118"/>
    </location>
</feature>
<dbReference type="AlphaFoldDB" id="A0A1X0RJI8"/>
<organism evidence="4 5">
    <name type="scientific">Rhizopus microsporus</name>
    <dbReference type="NCBI Taxonomy" id="58291"/>
    <lineage>
        <taxon>Eukaryota</taxon>
        <taxon>Fungi</taxon>
        <taxon>Fungi incertae sedis</taxon>
        <taxon>Mucoromycota</taxon>
        <taxon>Mucoromycotina</taxon>
        <taxon>Mucoromycetes</taxon>
        <taxon>Mucorales</taxon>
        <taxon>Mucorineae</taxon>
        <taxon>Rhizopodaceae</taxon>
        <taxon>Rhizopus</taxon>
    </lineage>
</organism>
<dbReference type="InterPro" id="IPR009001">
    <property type="entry name" value="Transl_elong_EF1A/Init_IF2_C"/>
</dbReference>
<protein>
    <submittedName>
        <fullName evidence="4">EF-Tu/eEF-1alpha/eIF2-gamma C-terminal domain-containing protein</fullName>
    </submittedName>
</protein>
<dbReference type="GO" id="GO:0005525">
    <property type="term" value="F:GTP binding"/>
    <property type="evidence" value="ECO:0007669"/>
    <property type="project" value="UniProtKB-KW"/>
</dbReference>
<dbReference type="Gene3D" id="2.40.30.10">
    <property type="entry name" value="Translation factors"/>
    <property type="match status" value="1"/>
</dbReference>
<proteinExistence type="predicted"/>
<keyword evidence="1" id="KW-0547">Nucleotide-binding</keyword>
<dbReference type="PANTHER" id="PTHR23115">
    <property type="entry name" value="TRANSLATION FACTOR"/>
    <property type="match status" value="1"/>
</dbReference>
<dbReference type="EMBL" id="KV921827">
    <property type="protein sequence ID" value="ORE12176.1"/>
    <property type="molecule type" value="Genomic_DNA"/>
</dbReference>
<dbReference type="Proteomes" id="UP000242381">
    <property type="component" value="Unassembled WGS sequence"/>
</dbReference>
<dbReference type="CDD" id="cd04093">
    <property type="entry name" value="HBS1_C_III"/>
    <property type="match status" value="1"/>
</dbReference>
<evidence type="ECO:0000256" key="1">
    <source>
        <dbReference type="ARBA" id="ARBA00022741"/>
    </source>
</evidence>
<evidence type="ECO:0000313" key="5">
    <source>
        <dbReference type="Proteomes" id="UP000242381"/>
    </source>
</evidence>
<keyword evidence="2" id="KW-0342">GTP-binding</keyword>
<evidence type="ECO:0000259" key="3">
    <source>
        <dbReference type="Pfam" id="PF22594"/>
    </source>
</evidence>
<sequence>SNGCVLCTPSNPVPITSSFEAQIVVFDVRVPLTLGYQVVLHLGSLNEPAFLTKLVEVLDKSTGEVVKRNPRCLTKGMTAKVQIKLSQRTIPLETFKDNKQLGRIMLRKGGETVAAGVV</sequence>
<dbReference type="VEuPathDB" id="FungiDB:BCV72DRAFT_218671"/>
<dbReference type="OMA" id="IDISFLM"/>
<feature type="non-terminal residue" evidence="4">
    <location>
        <position position="1"/>
    </location>
</feature>
<dbReference type="InterPro" id="IPR054696">
    <property type="entry name" value="GTP-eEF1A_C"/>
</dbReference>
<dbReference type="InterPro" id="IPR050100">
    <property type="entry name" value="TRAFAC_GTPase_members"/>
</dbReference>
<dbReference type="Pfam" id="PF22594">
    <property type="entry name" value="GTP-eEF1A_C"/>
    <property type="match status" value="1"/>
</dbReference>
<reference evidence="4 5" key="1">
    <citation type="journal article" date="2016" name="Proc. Natl. Acad. Sci. U.S.A.">
        <title>Lipid metabolic changes in an early divergent fungus govern the establishment of a mutualistic symbiosis with endobacteria.</title>
        <authorList>
            <person name="Lastovetsky O.A."/>
            <person name="Gaspar M.L."/>
            <person name="Mondo S.J."/>
            <person name="LaButti K.M."/>
            <person name="Sandor L."/>
            <person name="Grigoriev I.V."/>
            <person name="Henry S.A."/>
            <person name="Pawlowska T.E."/>
        </authorList>
    </citation>
    <scope>NUCLEOTIDE SEQUENCE [LARGE SCALE GENOMIC DNA]</scope>
    <source>
        <strain evidence="4 5">ATCC 11559</strain>
    </source>
</reference>
<evidence type="ECO:0000313" key="4">
    <source>
        <dbReference type="EMBL" id="ORE12176.1"/>
    </source>
</evidence>
<name>A0A1X0RJI8_RHIZD</name>
<dbReference type="FunFam" id="2.40.30.10:FF:000070">
    <property type="entry name" value="Translation elongation factor EF-1 subunit"/>
    <property type="match status" value="1"/>
</dbReference>
<evidence type="ECO:0000256" key="2">
    <source>
        <dbReference type="ARBA" id="ARBA00023134"/>
    </source>
</evidence>
<gene>
    <name evidence="4" type="ORF">BCV71DRAFT_148105</name>
</gene>
<accession>A0A1X0RJI8</accession>
<dbReference type="SUPFAM" id="SSF50465">
    <property type="entry name" value="EF-Tu/eEF-1alpha/eIF2-gamma C-terminal domain"/>
    <property type="match status" value="1"/>
</dbReference>